<keyword evidence="2" id="KW-1133">Transmembrane helix</keyword>
<feature type="transmembrane region" description="Helical" evidence="2">
    <location>
        <begin position="158"/>
        <end position="178"/>
    </location>
</feature>
<reference evidence="3" key="1">
    <citation type="submission" date="2021-01" db="EMBL/GenBank/DDBJ databases">
        <title>Phytophthora aleatoria, a newly-described species from Pinus radiata is distinct from Phytophthora cactorum isolates based on comparative genomics.</title>
        <authorList>
            <person name="Mcdougal R."/>
            <person name="Panda P."/>
            <person name="Williams N."/>
            <person name="Studholme D.J."/>
        </authorList>
    </citation>
    <scope>NUCLEOTIDE SEQUENCE</scope>
    <source>
        <strain evidence="3">NZFS 3830</strain>
    </source>
</reference>
<name>A0A8T1TYZ2_9STRA</name>
<dbReference type="Proteomes" id="UP000688947">
    <property type="component" value="Unassembled WGS sequence"/>
</dbReference>
<keyword evidence="2" id="KW-0812">Transmembrane</keyword>
<evidence type="ECO:0000256" key="1">
    <source>
        <dbReference type="SAM" id="MobiDB-lite"/>
    </source>
</evidence>
<gene>
    <name evidence="3" type="ORF">JG687_00013957</name>
</gene>
<evidence type="ECO:0000313" key="3">
    <source>
        <dbReference type="EMBL" id="KAG6950916.1"/>
    </source>
</evidence>
<organism evidence="3 4">
    <name type="scientific">Phytophthora cactorum</name>
    <dbReference type="NCBI Taxonomy" id="29920"/>
    <lineage>
        <taxon>Eukaryota</taxon>
        <taxon>Sar</taxon>
        <taxon>Stramenopiles</taxon>
        <taxon>Oomycota</taxon>
        <taxon>Peronosporomycetes</taxon>
        <taxon>Peronosporales</taxon>
        <taxon>Peronosporaceae</taxon>
        <taxon>Phytophthora</taxon>
    </lineage>
</organism>
<accession>A0A8T1TYZ2</accession>
<protein>
    <submittedName>
        <fullName evidence="3">Uncharacterized protein</fullName>
    </submittedName>
</protein>
<dbReference type="AlphaFoldDB" id="A0A8T1TYZ2"/>
<feature type="region of interest" description="Disordered" evidence="1">
    <location>
        <begin position="1"/>
        <end position="24"/>
    </location>
</feature>
<dbReference type="OrthoDB" id="125802at2759"/>
<dbReference type="VEuPathDB" id="FungiDB:PC110_g10367"/>
<evidence type="ECO:0000313" key="4">
    <source>
        <dbReference type="Proteomes" id="UP000688947"/>
    </source>
</evidence>
<feature type="transmembrane region" description="Helical" evidence="2">
    <location>
        <begin position="101"/>
        <end position="129"/>
    </location>
</feature>
<dbReference type="EMBL" id="JAENGZ010001074">
    <property type="protein sequence ID" value="KAG6950916.1"/>
    <property type="molecule type" value="Genomic_DNA"/>
</dbReference>
<sequence>MSDQHHKLWLAKASPSRSSTQKVPYADANRHYEERATSFFSRIFKASKVSPSPHLDLDSTVVSTQAIPLPVVPWPSQSINKERRKSSAVIQVQLGLTFRQAFGALGIPLLIVVIVCIVWTFLLIFITVAPNEAANLIMNTGDYDKGSFWLIVERPPTIKWISVAGLVLVNVCYIIVLIRILRYQHTAAAICQPRRISAIVVAWDTLSSCWSLRCTSAAKTKLQNIYRIYTDLTGFNAINRKFFVSTYISRRQF</sequence>
<evidence type="ECO:0000256" key="2">
    <source>
        <dbReference type="SAM" id="Phobius"/>
    </source>
</evidence>
<proteinExistence type="predicted"/>
<keyword evidence="2" id="KW-0472">Membrane</keyword>
<comment type="caution">
    <text evidence="3">The sequence shown here is derived from an EMBL/GenBank/DDBJ whole genome shotgun (WGS) entry which is preliminary data.</text>
</comment>